<dbReference type="PROSITE" id="PS50156">
    <property type="entry name" value="SSD"/>
    <property type="match status" value="1"/>
</dbReference>
<protein>
    <recommendedName>
        <fullName evidence="8">SSD domain-containing protein</fullName>
    </recommendedName>
</protein>
<organism evidence="9 10">
    <name type="scientific">Aedes albopictus</name>
    <name type="common">Asian tiger mosquito</name>
    <name type="synonym">Stegomyia albopicta</name>
    <dbReference type="NCBI Taxonomy" id="7160"/>
    <lineage>
        <taxon>Eukaryota</taxon>
        <taxon>Metazoa</taxon>
        <taxon>Ecdysozoa</taxon>
        <taxon>Arthropoda</taxon>
        <taxon>Hexapoda</taxon>
        <taxon>Insecta</taxon>
        <taxon>Pterygota</taxon>
        <taxon>Neoptera</taxon>
        <taxon>Endopterygota</taxon>
        <taxon>Diptera</taxon>
        <taxon>Nematocera</taxon>
        <taxon>Culicoidea</taxon>
        <taxon>Culicidae</taxon>
        <taxon>Culicinae</taxon>
        <taxon>Aedini</taxon>
        <taxon>Aedes</taxon>
        <taxon>Stegomyia</taxon>
    </lineage>
</organism>
<keyword evidence="5" id="KW-0325">Glycoprotein</keyword>
<keyword evidence="4 7" id="KW-0472">Membrane</keyword>
<sequence length="1177" mass="132049">MQWYYKLLARRPHFVVVSVGVFSIACIVVALITKKLPDFDDPTLGFEARGTSIGKRWTAWRNLLEETSASGRLIANPKDLYDRSGVPDFGFGFRKRKKDRKKASNGGNSKKRNKSNKIKVLKELTLNNKSSNGEVISFEEYDNETFSSRHDNWEYGRNMSFYAEETGNKTMEKKRAKWDTLRKLKPPPDLIEMHIPADGFFCESPNKEFAHFVIQRVNHNLSDTLFELNAFLAMCDLEQRIVSTDHYTDLCQKELTTDNCCRPWSVVNYVTFLSNKTSCFDMDEEDIAMVKTLLFDCFQYYHNMKLSNDCVRSACVVPTECKQHNAVYNILHYLADVDFIKLNESSEFLNATMIFLPIARSTKSLEFYHSLGQENLENVLVAVVAMDMGLKNALFDECLLRDGWLVGLGGIFVVISMWLYTKSLFVTLMTVVAVIFSLGIAYFIYTLIFELSFFPFMNLLAVVVVVGIGADDAFIFLKIWQCVITDRLKATGAVLALGPSTSSFVAEANAARSDTLVGIMASTLKHAALSMLVTSLTTAAAFYASYVSSITAVRCFGIFSGTAVMANYLLMVTWLPASVSIAERISCISLVKPVENIVEKLTYPFKAISQLGRKLEDFIISLVISVPLLWIVLLGITGVLSGVMVLHWPKLRLPDSPDFKLFISSHPFERYDSEYKDLFWFEKIYSTTDTFKLPLRFVWGVQPVDRGNFLDPEKRGALYFDESFNMSAPESQQWLLGFCKSLKNQTFYQMSYGLLLPNCFIENFINWMSRRCNDSMGEIDRTPCCEVSAFPFAPEVFDQCLPESISSLYETPREFFIPGVAGPKFARQSFRNGSGGWPQVKAVVIEYESNQVFTMSYSEIDGFVRTVEEWLAGILKDAPDGMRNAWFISELEFFDLQDTLSTGTMVAICMAMAVALLVLLLVTLNVLISLYAIVTVTFTILTTVAVLVLLGWKLNVLESVAVSTAIGLAVDFSLHYGVHYRLATDSDRKSSTHYSLIRMIGPTAMAAITTGIAGALMLPSSVLAYIQIGVFLVIVMSISWIYATFFLMSLLRVIGPQYGFGQFRYPKLRGPLRDSGGGKAQMDGPNHRLNLHHQNTVSEQLLSNSSSAAGELVGSESHELDSLTSNSIIKPVNLDISRPINFDRAFKKKYSLPREHSPSTASAITVVLPDDVDFKNG</sequence>
<feature type="transmembrane region" description="Helical" evidence="7">
    <location>
        <begin position="454"/>
        <end position="477"/>
    </location>
</feature>
<dbReference type="RefSeq" id="XP_062703052.1">
    <property type="nucleotide sequence ID" value="XM_062847068.1"/>
</dbReference>
<feature type="transmembrane region" description="Helical" evidence="7">
    <location>
        <begin position="1024"/>
        <end position="1048"/>
    </location>
</feature>
<feature type="transmembrane region" description="Helical" evidence="7">
    <location>
        <begin position="403"/>
        <end position="421"/>
    </location>
</feature>
<evidence type="ECO:0000256" key="3">
    <source>
        <dbReference type="ARBA" id="ARBA00022989"/>
    </source>
</evidence>
<accession>A0ABM1YE33</accession>
<dbReference type="InterPro" id="IPR053958">
    <property type="entry name" value="HMGCR/SNAP/NPC1-like_SSD"/>
</dbReference>
<feature type="transmembrane region" description="Helical" evidence="7">
    <location>
        <begin position="618"/>
        <end position="648"/>
    </location>
</feature>
<evidence type="ECO:0000256" key="6">
    <source>
        <dbReference type="ARBA" id="ARBA00038046"/>
    </source>
</evidence>
<dbReference type="PANTHER" id="PTHR45951">
    <property type="entry name" value="PROTEIN DISPATCHED-RELATED"/>
    <property type="match status" value="1"/>
</dbReference>
<dbReference type="PANTHER" id="PTHR45951:SF3">
    <property type="entry name" value="PROTEIN DISPATCHED"/>
    <property type="match status" value="1"/>
</dbReference>
<keyword evidence="10" id="KW-1185">Reference proteome</keyword>
<feature type="transmembrane region" description="Helical" evidence="7">
    <location>
        <begin position="527"/>
        <end position="545"/>
    </location>
</feature>
<feature type="transmembrane region" description="Helical" evidence="7">
    <location>
        <begin position="905"/>
        <end position="924"/>
    </location>
</feature>
<dbReference type="Gene3D" id="1.20.1640.10">
    <property type="entry name" value="Multidrug efflux transporter AcrB transmembrane domain"/>
    <property type="match status" value="2"/>
</dbReference>
<dbReference type="EnsemblMetazoa" id="AALFPA23_008311.R11219">
    <property type="protein sequence ID" value="AALFPA23_008311.P11219"/>
    <property type="gene ID" value="AALFPA23_008311"/>
</dbReference>
<feature type="transmembrane region" description="Helical" evidence="7">
    <location>
        <begin position="551"/>
        <end position="575"/>
    </location>
</feature>
<dbReference type="PROSITE" id="PS51257">
    <property type="entry name" value="PROKAR_LIPOPROTEIN"/>
    <property type="match status" value="1"/>
</dbReference>
<feature type="transmembrane region" description="Helical" evidence="7">
    <location>
        <begin position="12"/>
        <end position="32"/>
    </location>
</feature>
<dbReference type="InterPro" id="IPR052081">
    <property type="entry name" value="Dispatched_Hh_regulator"/>
</dbReference>
<name>A0ABM1YE33_AEDAL</name>
<reference evidence="9" key="2">
    <citation type="submission" date="2025-05" db="UniProtKB">
        <authorList>
            <consortium name="EnsemblMetazoa"/>
        </authorList>
    </citation>
    <scope>IDENTIFICATION</scope>
    <source>
        <strain evidence="9">Foshan</strain>
    </source>
</reference>
<dbReference type="InterPro" id="IPR000731">
    <property type="entry name" value="SSD"/>
</dbReference>
<comment type="similarity">
    <text evidence="6">Belongs to the dispatched family.</text>
</comment>
<evidence type="ECO:0000256" key="1">
    <source>
        <dbReference type="ARBA" id="ARBA00004141"/>
    </source>
</evidence>
<comment type="subcellular location">
    <subcellularLocation>
        <location evidence="1">Membrane</location>
        <topology evidence="1">Multi-pass membrane protein</topology>
    </subcellularLocation>
</comment>
<feature type="transmembrane region" description="Helical" evidence="7">
    <location>
        <begin position="931"/>
        <end position="954"/>
    </location>
</feature>
<feature type="transmembrane region" description="Helical" evidence="7">
    <location>
        <begin position="999"/>
        <end position="1018"/>
    </location>
</feature>
<keyword evidence="2 7" id="KW-0812">Transmembrane</keyword>
<dbReference type="Pfam" id="PF12349">
    <property type="entry name" value="Sterol-sensing"/>
    <property type="match status" value="1"/>
</dbReference>
<evidence type="ECO:0000256" key="5">
    <source>
        <dbReference type="ARBA" id="ARBA00023180"/>
    </source>
</evidence>
<feature type="domain" description="SSD" evidence="8">
    <location>
        <begin position="423"/>
        <end position="581"/>
    </location>
</feature>
<keyword evidence="3 7" id="KW-1133">Transmembrane helix</keyword>
<evidence type="ECO:0000256" key="2">
    <source>
        <dbReference type="ARBA" id="ARBA00022692"/>
    </source>
</evidence>
<feature type="transmembrane region" description="Helical" evidence="7">
    <location>
        <begin position="428"/>
        <end position="448"/>
    </location>
</feature>
<proteinExistence type="inferred from homology"/>
<dbReference type="Proteomes" id="UP000069940">
    <property type="component" value="Unassembled WGS sequence"/>
</dbReference>
<evidence type="ECO:0000256" key="4">
    <source>
        <dbReference type="ARBA" id="ARBA00023136"/>
    </source>
</evidence>
<evidence type="ECO:0000313" key="9">
    <source>
        <dbReference type="EnsemblMetazoa" id="AALFPA23_008311.P11219"/>
    </source>
</evidence>
<dbReference type="SUPFAM" id="SSF82866">
    <property type="entry name" value="Multidrug efflux transporter AcrB transmembrane domain"/>
    <property type="match status" value="2"/>
</dbReference>
<evidence type="ECO:0000259" key="8">
    <source>
        <dbReference type="PROSITE" id="PS50156"/>
    </source>
</evidence>
<evidence type="ECO:0000256" key="7">
    <source>
        <dbReference type="SAM" id="Phobius"/>
    </source>
</evidence>
<feature type="transmembrane region" description="Helical" evidence="7">
    <location>
        <begin position="960"/>
        <end position="978"/>
    </location>
</feature>
<reference evidence="10" key="1">
    <citation type="journal article" date="2015" name="Proc. Natl. Acad. Sci. U.S.A.">
        <title>Genome sequence of the Asian Tiger mosquito, Aedes albopictus, reveals insights into its biology, genetics, and evolution.</title>
        <authorList>
            <person name="Chen X.G."/>
            <person name="Jiang X."/>
            <person name="Gu J."/>
            <person name="Xu M."/>
            <person name="Wu Y."/>
            <person name="Deng Y."/>
            <person name="Zhang C."/>
            <person name="Bonizzoni M."/>
            <person name="Dermauw W."/>
            <person name="Vontas J."/>
            <person name="Armbruster P."/>
            <person name="Huang X."/>
            <person name="Yang Y."/>
            <person name="Zhang H."/>
            <person name="He W."/>
            <person name="Peng H."/>
            <person name="Liu Y."/>
            <person name="Wu K."/>
            <person name="Chen J."/>
            <person name="Lirakis M."/>
            <person name="Topalis P."/>
            <person name="Van Leeuwen T."/>
            <person name="Hall A.B."/>
            <person name="Jiang X."/>
            <person name="Thorpe C."/>
            <person name="Mueller R.L."/>
            <person name="Sun C."/>
            <person name="Waterhouse R.M."/>
            <person name="Yan G."/>
            <person name="Tu Z.J."/>
            <person name="Fang X."/>
            <person name="James A.A."/>
        </authorList>
    </citation>
    <scope>NUCLEOTIDE SEQUENCE [LARGE SCALE GENOMIC DNA]</scope>
    <source>
        <strain evidence="10">Foshan</strain>
    </source>
</reference>
<dbReference type="GeneID" id="109416364"/>
<evidence type="ECO:0000313" key="10">
    <source>
        <dbReference type="Proteomes" id="UP000069940"/>
    </source>
</evidence>